<comment type="caution">
    <text evidence="1">The sequence shown here is derived from an EMBL/GenBank/DDBJ whole genome shotgun (WGS) entry which is preliminary data.</text>
</comment>
<name>A0A150JKX8_9EURY</name>
<reference evidence="1" key="1">
    <citation type="journal article" date="2016" name="ISME J.">
        <title>Chasing the elusive Euryarchaeota class WSA2: genomes reveal a uniquely fastidious methyl-reducing methanogen.</title>
        <authorList>
            <person name="Nobu M.K."/>
            <person name="Narihiro T."/>
            <person name="Kuroda K."/>
            <person name="Mei R."/>
            <person name="Liu W.T."/>
        </authorList>
    </citation>
    <scope>NUCLEOTIDE SEQUENCE [LARGE SCALE GENOMIC DNA]</scope>
    <source>
        <strain evidence="1">ADurb1213_Bin02801</strain>
    </source>
</reference>
<organism evidence="1">
    <name type="scientific">Candidatus Methanofastidiosum methylothiophilum</name>
    <dbReference type="NCBI Taxonomy" id="1705564"/>
    <lineage>
        <taxon>Archaea</taxon>
        <taxon>Methanobacteriati</taxon>
        <taxon>Methanobacteriota</taxon>
        <taxon>Stenosarchaea group</taxon>
        <taxon>Candidatus Methanofastidiosia</taxon>
        <taxon>Candidatus Methanofastidiosales</taxon>
        <taxon>Candidatus Methanofastidiosaceae</taxon>
        <taxon>Candidatus Methanofastidiosum</taxon>
    </lineage>
</organism>
<dbReference type="AlphaFoldDB" id="A0A150JKX8"/>
<sequence length="307" mass="35739">MQILGKKKFFSIVEQSQILSNLGFEIAFSSYIKNPLREDTKPNCRLVLEGNKIIFIDYGSNIYGDCVSLYRKWKSVSRQKAIEDLNKILENSEIPVPEIIETKEKNNIPVNIQYNSSKEKDLYSYFYDYFITYETLQQYKVLVGILVLVKQKIIETFRHTEKEPCFLYLTSEGIKMYRPNSVKKWRTTSSFIQGIEQLDKRRSYDFIIITKSLKDVMVLHELGFPAISCGSETTKVNIDYLNRIFKCGEFIILYDNDNAGIKAAQEFTEQRHIFIPAETGKKDISDYIKEFGIDNSKILINNLLCAH</sequence>
<proteinExistence type="predicted"/>
<dbReference type="Gene3D" id="3.40.1360.10">
    <property type="match status" value="1"/>
</dbReference>
<dbReference type="Pfam" id="PF13155">
    <property type="entry name" value="Toprim_2"/>
    <property type="match status" value="1"/>
</dbReference>
<dbReference type="InterPro" id="IPR034154">
    <property type="entry name" value="TOPRIM_DnaG/twinkle"/>
</dbReference>
<dbReference type="SUPFAM" id="SSF56731">
    <property type="entry name" value="DNA primase core"/>
    <property type="match status" value="1"/>
</dbReference>
<dbReference type="EMBL" id="LNJE01000010">
    <property type="protein sequence ID" value="KYC57738.1"/>
    <property type="molecule type" value="Genomic_DNA"/>
</dbReference>
<protein>
    <submittedName>
        <fullName evidence="1">DNA primase</fullName>
    </submittedName>
</protein>
<accession>A0A150JKX8</accession>
<dbReference type="CDD" id="cd01029">
    <property type="entry name" value="TOPRIM_primases"/>
    <property type="match status" value="1"/>
</dbReference>
<gene>
    <name evidence="1" type="primary">dnaG_1</name>
    <name evidence="1" type="ORF">APG09_00983</name>
</gene>
<evidence type="ECO:0000313" key="1">
    <source>
        <dbReference type="EMBL" id="KYC57738.1"/>
    </source>
</evidence>